<name>A0A4R2SUC6_9PAST</name>
<dbReference type="EMBL" id="SLYB01000028">
    <property type="protein sequence ID" value="TCP92086.1"/>
    <property type="molecule type" value="Genomic_DNA"/>
</dbReference>
<proteinExistence type="predicted"/>
<dbReference type="PROSITE" id="PS51257">
    <property type="entry name" value="PROKAR_LIPOPROTEIN"/>
    <property type="match status" value="1"/>
</dbReference>
<organism evidence="2 3">
    <name type="scientific">Cricetibacter osteomyelitidis</name>
    <dbReference type="NCBI Taxonomy" id="1521931"/>
    <lineage>
        <taxon>Bacteria</taxon>
        <taxon>Pseudomonadati</taxon>
        <taxon>Pseudomonadota</taxon>
        <taxon>Gammaproteobacteria</taxon>
        <taxon>Pasteurellales</taxon>
        <taxon>Pasteurellaceae</taxon>
        <taxon>Cricetibacter</taxon>
    </lineage>
</organism>
<reference evidence="2 3" key="1">
    <citation type="submission" date="2019-03" db="EMBL/GenBank/DDBJ databases">
        <title>Genomic Encyclopedia of Type Strains, Phase IV (KMG-IV): sequencing the most valuable type-strain genomes for metagenomic binning, comparative biology and taxonomic classification.</title>
        <authorList>
            <person name="Goeker M."/>
        </authorList>
    </citation>
    <scope>NUCLEOTIDE SEQUENCE [LARGE SCALE GENOMIC DNA]</scope>
    <source>
        <strain evidence="2 3">DSM 28404</strain>
    </source>
</reference>
<comment type="caution">
    <text evidence="2">The sequence shown here is derived from an EMBL/GenBank/DDBJ whole genome shotgun (WGS) entry which is preliminary data.</text>
</comment>
<keyword evidence="3" id="KW-1185">Reference proteome</keyword>
<evidence type="ECO:0008006" key="4">
    <source>
        <dbReference type="Google" id="ProtNLM"/>
    </source>
</evidence>
<dbReference type="Proteomes" id="UP000295763">
    <property type="component" value="Unassembled WGS sequence"/>
</dbReference>
<dbReference type="AlphaFoldDB" id="A0A4R2SUC6"/>
<evidence type="ECO:0000313" key="2">
    <source>
        <dbReference type="EMBL" id="TCP92086.1"/>
    </source>
</evidence>
<feature type="signal peptide" evidence="1">
    <location>
        <begin position="1"/>
        <end position="26"/>
    </location>
</feature>
<protein>
    <recommendedName>
        <fullName evidence="4">Lipoprotein</fullName>
    </recommendedName>
</protein>
<feature type="chain" id="PRO_5020639789" description="Lipoprotein" evidence="1">
    <location>
        <begin position="27"/>
        <end position="92"/>
    </location>
</feature>
<evidence type="ECO:0000313" key="3">
    <source>
        <dbReference type="Proteomes" id="UP000295763"/>
    </source>
</evidence>
<evidence type="ECO:0000256" key="1">
    <source>
        <dbReference type="SAM" id="SignalP"/>
    </source>
</evidence>
<keyword evidence="1" id="KW-0732">Signal</keyword>
<accession>A0A4R2SUC6</accession>
<sequence>MINLFKKFTSLSFIFLLLGCGGFLNPADKCFFDWNMNCIDKEKKELSKAGYTYTYHGNQKEAKEVFNKCGLESKGDISLKEKCLLNNGFSKN</sequence>
<gene>
    <name evidence="2" type="ORF">EDC44_12839</name>
</gene>